<evidence type="ECO:0000313" key="3">
    <source>
        <dbReference type="EMBL" id="MFC3198180.1"/>
    </source>
</evidence>
<dbReference type="PANTHER" id="PTHR34220">
    <property type="entry name" value="SENSOR HISTIDINE KINASE YPDA"/>
    <property type="match status" value="1"/>
</dbReference>
<feature type="transmembrane region" description="Helical" evidence="1">
    <location>
        <begin position="46"/>
        <end position="68"/>
    </location>
</feature>
<name>A0ABV7JJA3_9SPHI</name>
<proteinExistence type="predicted"/>
<organism evidence="3 4">
    <name type="scientific">Parapedobacter deserti</name>
    <dbReference type="NCBI Taxonomy" id="1912957"/>
    <lineage>
        <taxon>Bacteria</taxon>
        <taxon>Pseudomonadati</taxon>
        <taxon>Bacteroidota</taxon>
        <taxon>Sphingobacteriia</taxon>
        <taxon>Sphingobacteriales</taxon>
        <taxon>Sphingobacteriaceae</taxon>
        <taxon>Parapedobacter</taxon>
    </lineage>
</organism>
<feature type="domain" description="Signal transduction histidine kinase internal region" evidence="2">
    <location>
        <begin position="158"/>
        <end position="236"/>
    </location>
</feature>
<evidence type="ECO:0000259" key="2">
    <source>
        <dbReference type="Pfam" id="PF06580"/>
    </source>
</evidence>
<protein>
    <submittedName>
        <fullName evidence="3">Sensor histidine kinase</fullName>
        <ecNumber evidence="3">2.7.13.3</ecNumber>
    </submittedName>
</protein>
<dbReference type="Pfam" id="PF06580">
    <property type="entry name" value="His_kinase"/>
    <property type="match status" value="1"/>
</dbReference>
<keyword evidence="1" id="KW-1133">Transmembrane helix</keyword>
<dbReference type="EC" id="2.7.13.3" evidence="3"/>
<dbReference type="InterPro" id="IPR050640">
    <property type="entry name" value="Bact_2-comp_sensor_kinase"/>
</dbReference>
<dbReference type="EMBL" id="JBHRTA010000035">
    <property type="protein sequence ID" value="MFC3198180.1"/>
    <property type="molecule type" value="Genomic_DNA"/>
</dbReference>
<feature type="transmembrane region" description="Helical" evidence="1">
    <location>
        <begin position="111"/>
        <end position="134"/>
    </location>
</feature>
<gene>
    <name evidence="3" type="ORF">ACFOET_11215</name>
</gene>
<evidence type="ECO:0000256" key="1">
    <source>
        <dbReference type="SAM" id="Phobius"/>
    </source>
</evidence>
<evidence type="ECO:0000313" key="4">
    <source>
        <dbReference type="Proteomes" id="UP001595526"/>
    </source>
</evidence>
<dbReference type="Proteomes" id="UP001595526">
    <property type="component" value="Unassembled WGS sequence"/>
</dbReference>
<dbReference type="PANTHER" id="PTHR34220:SF7">
    <property type="entry name" value="SENSOR HISTIDINE KINASE YPDA"/>
    <property type="match status" value="1"/>
</dbReference>
<dbReference type="GO" id="GO:0004673">
    <property type="term" value="F:protein histidine kinase activity"/>
    <property type="evidence" value="ECO:0007669"/>
    <property type="project" value="UniProtKB-EC"/>
</dbReference>
<keyword evidence="1" id="KW-0812">Transmembrane</keyword>
<dbReference type="RefSeq" id="WP_379022589.1">
    <property type="nucleotide sequence ID" value="NZ_JBHRTA010000035.1"/>
</dbReference>
<keyword evidence="4" id="KW-1185">Reference proteome</keyword>
<reference evidence="4" key="1">
    <citation type="journal article" date="2019" name="Int. J. Syst. Evol. Microbiol.">
        <title>The Global Catalogue of Microorganisms (GCM) 10K type strain sequencing project: providing services to taxonomists for standard genome sequencing and annotation.</title>
        <authorList>
            <consortium name="The Broad Institute Genomics Platform"/>
            <consortium name="The Broad Institute Genome Sequencing Center for Infectious Disease"/>
            <person name="Wu L."/>
            <person name="Ma J."/>
        </authorList>
    </citation>
    <scope>NUCLEOTIDE SEQUENCE [LARGE SCALE GENOMIC DNA]</scope>
    <source>
        <strain evidence="4">KCTC 52416</strain>
    </source>
</reference>
<keyword evidence="3" id="KW-0418">Kinase</keyword>
<comment type="caution">
    <text evidence="3">The sequence shown here is derived from an EMBL/GenBank/DDBJ whole genome shotgun (WGS) entry which is preliminary data.</text>
</comment>
<dbReference type="InterPro" id="IPR010559">
    <property type="entry name" value="Sig_transdc_His_kin_internal"/>
</dbReference>
<feature type="transmembrane region" description="Helical" evidence="1">
    <location>
        <begin position="80"/>
        <end position="105"/>
    </location>
</feature>
<sequence>MRIKQSAVSNRMLLSTSVLLGLFLIYPNIAKVLQGGHDEYLRDGGIVEYIIFFLFRYIYFSSLCYILLRKSIGGAVPDRYFRVASQTFIIACIAFFLYLLIAYISNKILDWFSVILLFQFMTTFAVCTLLGYAYTLHTQKQAREYEIEQLKVDNLQSQYQALTNQVNPHFFFNSLNSLSALVRNGDEEQTLAYIQNLSKVFRYILGSEGKGLVPLEDELDFLDSFYFLQRTRYGDYFRYSISIHEDNNDLELPVLSLLPILENIPKHNVIDSEQPMEVSIDINPQQELVVTNPIQRKIDPPARSNRIGIANLESRFRLLMGSDIVISDDGTHFAVRLPLKQRKG</sequence>
<keyword evidence="1" id="KW-0472">Membrane</keyword>
<keyword evidence="3" id="KW-0808">Transferase</keyword>
<accession>A0ABV7JJA3</accession>